<gene>
    <name evidence="12" type="ORF">NQ315_012702</name>
</gene>
<organism evidence="12 13">
    <name type="scientific">Exocentrus adspersus</name>
    <dbReference type="NCBI Taxonomy" id="1586481"/>
    <lineage>
        <taxon>Eukaryota</taxon>
        <taxon>Metazoa</taxon>
        <taxon>Ecdysozoa</taxon>
        <taxon>Arthropoda</taxon>
        <taxon>Hexapoda</taxon>
        <taxon>Insecta</taxon>
        <taxon>Pterygota</taxon>
        <taxon>Neoptera</taxon>
        <taxon>Endopterygota</taxon>
        <taxon>Coleoptera</taxon>
        <taxon>Polyphaga</taxon>
        <taxon>Cucujiformia</taxon>
        <taxon>Chrysomeloidea</taxon>
        <taxon>Cerambycidae</taxon>
        <taxon>Lamiinae</taxon>
        <taxon>Acanthocinini</taxon>
        <taxon>Exocentrus</taxon>
    </lineage>
</organism>
<evidence type="ECO:0000256" key="6">
    <source>
        <dbReference type="ARBA" id="ARBA00022853"/>
    </source>
</evidence>
<evidence type="ECO:0000256" key="2">
    <source>
        <dbReference type="ARBA" id="ARBA00007306"/>
    </source>
</evidence>
<evidence type="ECO:0000256" key="7">
    <source>
        <dbReference type="ARBA" id="ARBA00023204"/>
    </source>
</evidence>
<dbReference type="SMART" id="SM00320">
    <property type="entry name" value="WD40"/>
    <property type="match status" value="6"/>
</dbReference>
<dbReference type="GO" id="GO:0006281">
    <property type="term" value="P:DNA repair"/>
    <property type="evidence" value="ECO:0007669"/>
    <property type="project" value="UniProtKB-KW"/>
</dbReference>
<keyword evidence="8" id="KW-0539">Nucleus</keyword>
<reference evidence="12 13" key="1">
    <citation type="journal article" date="2023" name="Insect Mol. Biol.">
        <title>Genome sequencing provides insights into the evolution of gene families encoding plant cell wall-degrading enzymes in longhorned beetles.</title>
        <authorList>
            <person name="Shin N.R."/>
            <person name="Okamura Y."/>
            <person name="Kirsch R."/>
            <person name="Pauchet Y."/>
        </authorList>
    </citation>
    <scope>NUCLEOTIDE SEQUENCE [LARGE SCALE GENOMIC DNA]</scope>
    <source>
        <strain evidence="12">EAD_L_NR</strain>
    </source>
</reference>
<dbReference type="PROSITE" id="PS50294">
    <property type="entry name" value="WD_REPEATS_REGION"/>
    <property type="match status" value="2"/>
</dbReference>
<dbReference type="InterPro" id="IPR036322">
    <property type="entry name" value="WD40_repeat_dom_sf"/>
</dbReference>
<comment type="subcellular location">
    <subcellularLocation>
        <location evidence="1">Nucleus</location>
    </subcellularLocation>
</comment>
<evidence type="ECO:0000256" key="9">
    <source>
        <dbReference type="PROSITE-ProRule" id="PRU00221"/>
    </source>
</evidence>
<evidence type="ECO:0000256" key="1">
    <source>
        <dbReference type="ARBA" id="ARBA00004123"/>
    </source>
</evidence>
<dbReference type="GO" id="GO:0006334">
    <property type="term" value="P:nucleosome assembly"/>
    <property type="evidence" value="ECO:0007669"/>
    <property type="project" value="TreeGrafter"/>
</dbReference>
<proteinExistence type="inferred from homology"/>
<keyword evidence="13" id="KW-1185">Reference proteome</keyword>
<dbReference type="InterPro" id="IPR001680">
    <property type="entry name" value="WD40_rpt"/>
</dbReference>
<dbReference type="AlphaFoldDB" id="A0AAV8VTI9"/>
<dbReference type="Gene3D" id="2.130.10.10">
    <property type="entry name" value="YVTN repeat-like/Quinoprotein amine dehydrogenase"/>
    <property type="match status" value="2"/>
</dbReference>
<feature type="repeat" description="WD" evidence="9">
    <location>
        <begin position="118"/>
        <end position="159"/>
    </location>
</feature>
<dbReference type="GO" id="GO:0005634">
    <property type="term" value="C:nucleus"/>
    <property type="evidence" value="ECO:0007669"/>
    <property type="project" value="UniProtKB-SubCell"/>
</dbReference>
<dbReference type="InterPro" id="IPR015943">
    <property type="entry name" value="WD40/YVTN_repeat-like_dom_sf"/>
</dbReference>
<evidence type="ECO:0000259" key="11">
    <source>
        <dbReference type="Pfam" id="PF24105"/>
    </source>
</evidence>
<dbReference type="SUPFAM" id="SSF50978">
    <property type="entry name" value="WD40 repeat-like"/>
    <property type="match status" value="1"/>
</dbReference>
<evidence type="ECO:0000256" key="4">
    <source>
        <dbReference type="ARBA" id="ARBA00022737"/>
    </source>
</evidence>
<feature type="domain" description="CAF1B/HIR1 beta-propeller" evidence="11">
    <location>
        <begin position="1"/>
        <end position="363"/>
    </location>
</feature>
<keyword evidence="6" id="KW-0156">Chromatin regulator</keyword>
<evidence type="ECO:0000313" key="13">
    <source>
        <dbReference type="Proteomes" id="UP001159042"/>
    </source>
</evidence>
<keyword evidence="4" id="KW-0677">Repeat</keyword>
<dbReference type="PANTHER" id="PTHR15271:SF4">
    <property type="entry name" value="CHROMATIN ASSEMBLY FACTOR 1 SUBUNIT B"/>
    <property type="match status" value="1"/>
</dbReference>
<dbReference type="GO" id="GO:0033186">
    <property type="term" value="C:CAF-1 complex"/>
    <property type="evidence" value="ECO:0007669"/>
    <property type="project" value="TreeGrafter"/>
</dbReference>
<dbReference type="InterPro" id="IPR019775">
    <property type="entry name" value="WD40_repeat_CS"/>
</dbReference>
<comment type="similarity">
    <text evidence="2">Belongs to the WD repeat HIR1 family.</text>
</comment>
<dbReference type="GO" id="GO:0006335">
    <property type="term" value="P:DNA replication-dependent chromatin assembly"/>
    <property type="evidence" value="ECO:0007669"/>
    <property type="project" value="InterPro"/>
</dbReference>
<evidence type="ECO:0000256" key="10">
    <source>
        <dbReference type="SAM" id="MobiDB-lite"/>
    </source>
</evidence>
<protein>
    <recommendedName>
        <fullName evidence="11">CAF1B/HIR1 beta-propeller domain-containing protein</fullName>
    </recommendedName>
</protein>
<evidence type="ECO:0000256" key="5">
    <source>
        <dbReference type="ARBA" id="ARBA00022763"/>
    </source>
</evidence>
<dbReference type="InterPro" id="IPR055410">
    <property type="entry name" value="Beta-prop_CAF1B_HIR1"/>
</dbReference>
<feature type="compositionally biased region" description="Basic and acidic residues" evidence="10">
    <location>
        <begin position="386"/>
        <end position="404"/>
    </location>
</feature>
<dbReference type="PROSITE" id="PS50082">
    <property type="entry name" value="WD_REPEATS_2"/>
    <property type="match status" value="2"/>
</dbReference>
<keyword evidence="7" id="KW-0234">DNA repair</keyword>
<dbReference type="InterPro" id="IPR045145">
    <property type="entry name" value="PTHR15271"/>
</dbReference>
<feature type="repeat" description="WD" evidence="9">
    <location>
        <begin position="61"/>
        <end position="102"/>
    </location>
</feature>
<dbReference type="PANTHER" id="PTHR15271">
    <property type="entry name" value="CHROMATIN ASSEMBLY FACTOR 1 SUBUNIT B"/>
    <property type="match status" value="1"/>
</dbReference>
<evidence type="ECO:0000256" key="8">
    <source>
        <dbReference type="ARBA" id="ARBA00023242"/>
    </source>
</evidence>
<name>A0AAV8VTI9_9CUCU</name>
<keyword evidence="3 9" id="KW-0853">WD repeat</keyword>
<dbReference type="EMBL" id="JANEYG010000035">
    <property type="protein sequence ID" value="KAJ8917210.1"/>
    <property type="molecule type" value="Genomic_DNA"/>
</dbReference>
<feature type="region of interest" description="Disordered" evidence="10">
    <location>
        <begin position="386"/>
        <end position="412"/>
    </location>
</feature>
<sequence length="481" mass="54302">MKCTIPEISWHNREPVLSVDVNPVSTEIYRLATSGGDSHVLIWLMTLAENGSLKQELVTDLNRHQKAVNVVRWSPSGQYLASADDDANIIIWQQKTDNIPSLEGDTGDKETWIVHKILRGHKEDIYDLCWSVDGLKLLSGSIDNTAILWNVMKGKIDHILSDHKGFVQGVAWDTKDQLIATISTDRICRLFPTNGKYVKARIHKGRLPVSSDHFLYKKDVKLQFSPDGSLLVIPSGHIEAEDCKEVVNATLVFTLDNFNESPAAILPLKHHCSTVIRFCPILFKLHENGPEPIVNLPYRMIFAVSTDHDVILYDTQQSVPFARLQEIHYTRLTDLTWSNDGRLLIASSTDGFCALITFDLDELGVPFSKEEDGVNDNVVDVSRCEVSQREENEESDKAATSDKRKEKKRQSLIEQWTQSTSKRVKIDMESKKRGVKEVEGVTEIIDDESEKKCSVPAANKIRKDINILIPRRAPSSCNINY</sequence>
<evidence type="ECO:0000313" key="12">
    <source>
        <dbReference type="EMBL" id="KAJ8917210.1"/>
    </source>
</evidence>
<evidence type="ECO:0000256" key="3">
    <source>
        <dbReference type="ARBA" id="ARBA00022574"/>
    </source>
</evidence>
<dbReference type="Pfam" id="PF24105">
    <property type="entry name" value="Beta-prop_CAF1B_HIR1"/>
    <property type="match status" value="1"/>
</dbReference>
<dbReference type="PROSITE" id="PS00678">
    <property type="entry name" value="WD_REPEATS_1"/>
    <property type="match status" value="1"/>
</dbReference>
<dbReference type="Proteomes" id="UP001159042">
    <property type="component" value="Unassembled WGS sequence"/>
</dbReference>
<comment type="caution">
    <text evidence="12">The sequence shown here is derived from an EMBL/GenBank/DDBJ whole genome shotgun (WGS) entry which is preliminary data.</text>
</comment>
<keyword evidence="5" id="KW-0227">DNA damage</keyword>
<accession>A0AAV8VTI9</accession>